<keyword evidence="3" id="KW-0805">Transcription regulation</keyword>
<accession>B0DRJ6</accession>
<gene>
    <name evidence="7" type="ORF">LACBIDRAFT_393526</name>
</gene>
<dbReference type="GO" id="GO:0008270">
    <property type="term" value="F:zinc ion binding"/>
    <property type="evidence" value="ECO:0007669"/>
    <property type="project" value="InterPro"/>
</dbReference>
<dbReference type="AlphaFoldDB" id="B0DRJ6"/>
<dbReference type="Proteomes" id="UP000001194">
    <property type="component" value="Unassembled WGS sequence"/>
</dbReference>
<dbReference type="GO" id="GO:0005634">
    <property type="term" value="C:nucleus"/>
    <property type="evidence" value="ECO:0007669"/>
    <property type="project" value="UniProtKB-SubCell"/>
</dbReference>
<keyword evidence="8" id="KW-1185">Reference proteome</keyword>
<dbReference type="InterPro" id="IPR007219">
    <property type="entry name" value="XnlR_reg_dom"/>
</dbReference>
<reference evidence="7 8" key="1">
    <citation type="journal article" date="2008" name="Nature">
        <title>The genome of Laccaria bicolor provides insights into mycorrhizal symbiosis.</title>
        <authorList>
            <person name="Martin F."/>
            <person name="Aerts A."/>
            <person name="Ahren D."/>
            <person name="Brun A."/>
            <person name="Danchin E.G.J."/>
            <person name="Duchaussoy F."/>
            <person name="Gibon J."/>
            <person name="Kohler A."/>
            <person name="Lindquist E."/>
            <person name="Pereda V."/>
            <person name="Salamov A."/>
            <person name="Shapiro H.J."/>
            <person name="Wuyts J."/>
            <person name="Blaudez D."/>
            <person name="Buee M."/>
            <person name="Brokstein P."/>
            <person name="Canbaeck B."/>
            <person name="Cohen D."/>
            <person name="Courty P.E."/>
            <person name="Coutinho P.M."/>
            <person name="Delaruelle C."/>
            <person name="Detter J.C."/>
            <person name="Deveau A."/>
            <person name="DiFazio S."/>
            <person name="Duplessis S."/>
            <person name="Fraissinet-Tachet L."/>
            <person name="Lucic E."/>
            <person name="Frey-Klett P."/>
            <person name="Fourrey C."/>
            <person name="Feussner I."/>
            <person name="Gay G."/>
            <person name="Grimwood J."/>
            <person name="Hoegger P.J."/>
            <person name="Jain P."/>
            <person name="Kilaru S."/>
            <person name="Labbe J."/>
            <person name="Lin Y.C."/>
            <person name="Legue V."/>
            <person name="Le Tacon F."/>
            <person name="Marmeisse R."/>
            <person name="Melayah D."/>
            <person name="Montanini B."/>
            <person name="Muratet M."/>
            <person name="Nehls U."/>
            <person name="Niculita-Hirzel H."/>
            <person name="Oudot-Le Secq M.P."/>
            <person name="Peter M."/>
            <person name="Quesneville H."/>
            <person name="Rajashekar B."/>
            <person name="Reich M."/>
            <person name="Rouhier N."/>
            <person name="Schmutz J."/>
            <person name="Yin T."/>
            <person name="Chalot M."/>
            <person name="Henrissat B."/>
            <person name="Kuees U."/>
            <person name="Lucas S."/>
            <person name="Van de Peer Y."/>
            <person name="Podila G.K."/>
            <person name="Polle A."/>
            <person name="Pukkila P.J."/>
            <person name="Richardson P.M."/>
            <person name="Rouze P."/>
            <person name="Sanders I.R."/>
            <person name="Stajich J.E."/>
            <person name="Tunlid A."/>
            <person name="Tuskan G."/>
            <person name="Grigoriev I.V."/>
        </authorList>
    </citation>
    <scope>NUCLEOTIDE SEQUENCE [LARGE SCALE GENOMIC DNA]</scope>
    <source>
        <strain evidence="8">S238N-H82 / ATCC MYA-4686</strain>
    </source>
</reference>
<proteinExistence type="predicted"/>
<evidence type="ECO:0000256" key="4">
    <source>
        <dbReference type="ARBA" id="ARBA00023163"/>
    </source>
</evidence>
<evidence type="ECO:0000313" key="8">
    <source>
        <dbReference type="Proteomes" id="UP000001194"/>
    </source>
</evidence>
<dbReference type="GeneID" id="6082232"/>
<dbReference type="CDD" id="cd12148">
    <property type="entry name" value="fungal_TF_MHR"/>
    <property type="match status" value="1"/>
</dbReference>
<dbReference type="InterPro" id="IPR001138">
    <property type="entry name" value="Zn2Cys6_DnaBD"/>
</dbReference>
<dbReference type="PROSITE" id="PS00463">
    <property type="entry name" value="ZN2_CY6_FUNGAL_1"/>
    <property type="match status" value="1"/>
</dbReference>
<keyword evidence="5" id="KW-0539">Nucleus</keyword>
<sequence>MSAENRQFRGGTSHLSKATSCIPCRRGKLKCDRARPACEQCITHDRSEDCQYEETNVPTQTEILEEQITRLEARIRQLKKTPNSQASITLSDPYASRQISILPQSPEHDELIPPTLEQLLNSFLPYSSELGFFLNAARFKSAMLLALPIGHPSRPAPPLIYAVSLCGIYISRQANSDILEERYRRLAVEATYSNLSGSHPLEMIHGIQAEVLLAYYFIANSRYPEARYHITAAVSMSIYAGLHKIGPATTTVLLPPQDSVEAGERIIGMWSVLILDRSFANSLGEAPQMIFPSDDPSSQFVTPWPLDMGEYAQVRCFHFIHPSQTKSTILDFLNGQTPPNSDKSPLAMHAKAVLLWEKVAEMVRNSDRGMEPSNSSAFFTAFAILDAQIQHLQASLPPLAFIPSIRKPEHVRKLVRNDDLKRKRLDAAKGVFEGILMLVHGNYQFLNPTIAYIWLEAAQIIINEVKSLRSHEKWGDSSERSMSNLIERVLTAIQPFASHGSLMRNAVKQMEDMYNAG</sequence>
<dbReference type="OrthoDB" id="2309723at2759"/>
<organism evidence="8">
    <name type="scientific">Laccaria bicolor (strain S238N-H82 / ATCC MYA-4686)</name>
    <name type="common">Bicoloured deceiver</name>
    <name type="synonym">Laccaria laccata var. bicolor</name>
    <dbReference type="NCBI Taxonomy" id="486041"/>
    <lineage>
        <taxon>Eukaryota</taxon>
        <taxon>Fungi</taxon>
        <taxon>Dikarya</taxon>
        <taxon>Basidiomycota</taxon>
        <taxon>Agaricomycotina</taxon>
        <taxon>Agaricomycetes</taxon>
        <taxon>Agaricomycetidae</taxon>
        <taxon>Agaricales</taxon>
        <taxon>Agaricineae</taxon>
        <taxon>Hydnangiaceae</taxon>
        <taxon>Laccaria</taxon>
    </lineage>
</organism>
<dbReference type="Pfam" id="PF00172">
    <property type="entry name" value="Zn_clus"/>
    <property type="match status" value="1"/>
</dbReference>
<protein>
    <submittedName>
        <fullName evidence="7">Ectomycorrhiza-upregulated binuclear zinc transcription factor</fullName>
    </submittedName>
</protein>
<evidence type="ECO:0000259" key="6">
    <source>
        <dbReference type="PROSITE" id="PS50048"/>
    </source>
</evidence>
<dbReference type="SUPFAM" id="SSF57701">
    <property type="entry name" value="Zn2/Cys6 DNA-binding domain"/>
    <property type="match status" value="1"/>
</dbReference>
<dbReference type="InParanoid" id="B0DRJ6"/>
<evidence type="ECO:0000256" key="3">
    <source>
        <dbReference type="ARBA" id="ARBA00023015"/>
    </source>
</evidence>
<dbReference type="RefSeq" id="XP_001886593.1">
    <property type="nucleotide sequence ID" value="XM_001886558.1"/>
</dbReference>
<evidence type="ECO:0000313" key="7">
    <source>
        <dbReference type="EMBL" id="EDR02883.1"/>
    </source>
</evidence>
<dbReference type="InterPro" id="IPR050815">
    <property type="entry name" value="TF_fung"/>
</dbReference>
<dbReference type="CDD" id="cd00067">
    <property type="entry name" value="GAL4"/>
    <property type="match status" value="1"/>
</dbReference>
<dbReference type="GO" id="GO:0006351">
    <property type="term" value="P:DNA-templated transcription"/>
    <property type="evidence" value="ECO:0007669"/>
    <property type="project" value="InterPro"/>
</dbReference>
<dbReference type="Gene3D" id="4.10.240.10">
    <property type="entry name" value="Zn(2)-C6 fungal-type DNA-binding domain"/>
    <property type="match status" value="1"/>
</dbReference>
<dbReference type="Pfam" id="PF04082">
    <property type="entry name" value="Fungal_trans"/>
    <property type="match status" value="1"/>
</dbReference>
<dbReference type="PROSITE" id="PS50048">
    <property type="entry name" value="ZN2_CY6_FUNGAL_2"/>
    <property type="match status" value="1"/>
</dbReference>
<evidence type="ECO:0000256" key="5">
    <source>
        <dbReference type="ARBA" id="ARBA00023242"/>
    </source>
</evidence>
<dbReference type="PANTHER" id="PTHR47338:SF29">
    <property type="entry name" value="ZN(2)-C6 FUNGAL-TYPE DOMAIN-CONTAINING PROTEIN"/>
    <property type="match status" value="1"/>
</dbReference>
<dbReference type="PANTHER" id="PTHR47338">
    <property type="entry name" value="ZN(II)2CYS6 TRANSCRIPTION FACTOR (EUROFUNG)-RELATED"/>
    <property type="match status" value="1"/>
</dbReference>
<keyword evidence="4" id="KW-0804">Transcription</keyword>
<dbReference type="InterPro" id="IPR036864">
    <property type="entry name" value="Zn2-C6_fun-type_DNA-bd_sf"/>
</dbReference>
<name>B0DRJ6_LACBS</name>
<dbReference type="EMBL" id="DS547128">
    <property type="protein sequence ID" value="EDR02883.1"/>
    <property type="molecule type" value="Genomic_DNA"/>
</dbReference>
<dbReference type="STRING" id="486041.B0DRJ6"/>
<evidence type="ECO:0000256" key="2">
    <source>
        <dbReference type="ARBA" id="ARBA00022723"/>
    </source>
</evidence>
<evidence type="ECO:0000256" key="1">
    <source>
        <dbReference type="ARBA" id="ARBA00004123"/>
    </source>
</evidence>
<dbReference type="SMART" id="SM00066">
    <property type="entry name" value="GAL4"/>
    <property type="match status" value="1"/>
</dbReference>
<feature type="domain" description="Zn(2)-C6 fungal-type" evidence="6">
    <location>
        <begin position="20"/>
        <end position="52"/>
    </location>
</feature>
<comment type="subcellular location">
    <subcellularLocation>
        <location evidence="1">Nucleus</location>
    </subcellularLocation>
</comment>
<dbReference type="KEGG" id="lbc:LACBIDRAFT_393526"/>
<keyword evidence="2" id="KW-0479">Metal-binding</keyword>
<dbReference type="GO" id="GO:0000981">
    <property type="term" value="F:DNA-binding transcription factor activity, RNA polymerase II-specific"/>
    <property type="evidence" value="ECO:0007669"/>
    <property type="project" value="InterPro"/>
</dbReference>
<dbReference type="GO" id="GO:0003677">
    <property type="term" value="F:DNA binding"/>
    <property type="evidence" value="ECO:0007669"/>
    <property type="project" value="InterPro"/>
</dbReference>
<dbReference type="HOGENOM" id="CLU_022337_1_1_1"/>